<dbReference type="AlphaFoldDB" id="A0AA86QXH1"/>
<name>A0AA86QXH1_9EUKA</name>
<keyword evidence="1" id="KW-0472">Membrane</keyword>
<evidence type="ECO:0000313" key="3">
    <source>
        <dbReference type="EMBL" id="CAL6079779.1"/>
    </source>
</evidence>
<comment type="caution">
    <text evidence="2">The sequence shown here is derived from an EMBL/GenBank/DDBJ whole genome shotgun (WGS) entry which is preliminary data.</text>
</comment>
<gene>
    <name evidence="2" type="ORF">HINF_LOCUS48969</name>
    <name evidence="3" type="ORF">HINF_LOCUS59549</name>
</gene>
<feature type="transmembrane region" description="Helical" evidence="1">
    <location>
        <begin position="667"/>
        <end position="687"/>
    </location>
</feature>
<organism evidence="2">
    <name type="scientific">Hexamita inflata</name>
    <dbReference type="NCBI Taxonomy" id="28002"/>
    <lineage>
        <taxon>Eukaryota</taxon>
        <taxon>Metamonada</taxon>
        <taxon>Diplomonadida</taxon>
        <taxon>Hexamitidae</taxon>
        <taxon>Hexamitinae</taxon>
        <taxon>Hexamita</taxon>
    </lineage>
</organism>
<keyword evidence="4" id="KW-1185">Reference proteome</keyword>
<reference evidence="3 4" key="2">
    <citation type="submission" date="2024-07" db="EMBL/GenBank/DDBJ databases">
        <authorList>
            <person name="Akdeniz Z."/>
        </authorList>
    </citation>
    <scope>NUCLEOTIDE SEQUENCE [LARGE SCALE GENOMIC DNA]</scope>
</reference>
<evidence type="ECO:0008006" key="5">
    <source>
        <dbReference type="Google" id="ProtNLM"/>
    </source>
</evidence>
<sequence>MFTLIMQTIQYQVFSISEFEFCYNYVFDTPFQESLNLNMTAPFTFDAPSARSNCTETQNVIFRQISSPVVSLQLDLNVDTQQSSFALFFYVFKNVEIQNSNITMKLQNGDNKNVSLLAHTSPEFTISLFAVAYNVQTDASSFKNIYGISRVLDQKLALNQTSFTFSSSSTGIANFFGLCHQADQVQLENSSFNLNVISTIAAGLLYINTGFVQVYNLSMSGQLSGTNTFGMIFNAQAQVNLNLITFSLKTIGATLNCGFVQTVSGSAIVTTSNINFVGFSFSPSEPVSYGAGSTCPCIQGAQLSQGLCNCSIGSSLVSGVCKCTAGATMVGNSCVCTAGATMVNGVCACTSGASLVGNVCVCTVGSTLVGNACICTSGASLQGGLCVCTAGATLTGGVCVCTTGATLQSGICVCVTNALLVGNACVCQPVNSQLQSGVCVCTPAYSTMSGNTCVCTPTYTSMQNGVCTCTPAYSSLVSGICKCTPTSSYMNNGVCSCPSDSIITASACVCQPGGSSMVNKVCTCFPGATIVSGSCKCTTPGSSLSGNSCVCNPKYYIQAWIPNGDAWCNNINLCCTNCMAKVGPNNWVFGLGSFQNVPQLRQRWGNGVKLIIQQLKFLSDYHKGFYILLYKFFTQNQNYFGIWLIMIREFAKRKFKLVRVCLIAKNLDHPFLIILTLILLTQIIFWICCSNSLSIPVCSLICKQLRSLFQLEEQISSMNISYYDDRQIFEHDILFRIIMVVGQYIALITFWSVFKLNKQFINNIIYVQIIKQIQNNQFMELNIDSLSWC</sequence>
<feature type="transmembrane region" description="Helical" evidence="1">
    <location>
        <begin position="733"/>
        <end position="754"/>
    </location>
</feature>
<evidence type="ECO:0000313" key="4">
    <source>
        <dbReference type="Proteomes" id="UP001642409"/>
    </source>
</evidence>
<proteinExistence type="predicted"/>
<accession>A0AA86QXH1</accession>
<protein>
    <recommendedName>
        <fullName evidence="5">Transmembrane protein</fullName>
    </recommendedName>
</protein>
<dbReference type="EMBL" id="CAXDID020000342">
    <property type="protein sequence ID" value="CAL6079779.1"/>
    <property type="molecule type" value="Genomic_DNA"/>
</dbReference>
<keyword evidence="1" id="KW-0812">Transmembrane</keyword>
<evidence type="ECO:0000256" key="1">
    <source>
        <dbReference type="SAM" id="Phobius"/>
    </source>
</evidence>
<dbReference type="Proteomes" id="UP001642409">
    <property type="component" value="Unassembled WGS sequence"/>
</dbReference>
<reference evidence="2" key="1">
    <citation type="submission" date="2023-06" db="EMBL/GenBank/DDBJ databases">
        <authorList>
            <person name="Kurt Z."/>
        </authorList>
    </citation>
    <scope>NUCLEOTIDE SEQUENCE</scope>
</reference>
<feature type="transmembrane region" description="Helical" evidence="1">
    <location>
        <begin position="624"/>
        <end position="646"/>
    </location>
</feature>
<dbReference type="EMBL" id="CATOUU010000939">
    <property type="protein sequence ID" value="CAI9961324.1"/>
    <property type="molecule type" value="Genomic_DNA"/>
</dbReference>
<keyword evidence="1" id="KW-1133">Transmembrane helix</keyword>
<evidence type="ECO:0000313" key="2">
    <source>
        <dbReference type="EMBL" id="CAI9961324.1"/>
    </source>
</evidence>